<feature type="region of interest" description="Disordered" evidence="1">
    <location>
        <begin position="1"/>
        <end position="135"/>
    </location>
</feature>
<comment type="caution">
    <text evidence="2">The sequence shown here is derived from an EMBL/GenBank/DDBJ whole genome shotgun (WGS) entry which is preliminary data.</text>
</comment>
<proteinExistence type="predicted"/>
<dbReference type="AlphaFoldDB" id="A0AAV5I991"/>
<dbReference type="PANTHER" id="PTHR33130">
    <property type="entry name" value="PUTATIVE (DUF1639)-RELATED"/>
    <property type="match status" value="1"/>
</dbReference>
<evidence type="ECO:0000313" key="3">
    <source>
        <dbReference type="Proteomes" id="UP001054252"/>
    </source>
</evidence>
<feature type="compositionally biased region" description="Acidic residues" evidence="1">
    <location>
        <begin position="114"/>
        <end position="126"/>
    </location>
</feature>
<dbReference type="Proteomes" id="UP001054252">
    <property type="component" value="Unassembled WGS sequence"/>
</dbReference>
<organism evidence="2 3">
    <name type="scientific">Rubroshorea leprosula</name>
    <dbReference type="NCBI Taxonomy" id="152421"/>
    <lineage>
        <taxon>Eukaryota</taxon>
        <taxon>Viridiplantae</taxon>
        <taxon>Streptophyta</taxon>
        <taxon>Embryophyta</taxon>
        <taxon>Tracheophyta</taxon>
        <taxon>Spermatophyta</taxon>
        <taxon>Magnoliopsida</taxon>
        <taxon>eudicotyledons</taxon>
        <taxon>Gunneridae</taxon>
        <taxon>Pentapetalae</taxon>
        <taxon>rosids</taxon>
        <taxon>malvids</taxon>
        <taxon>Malvales</taxon>
        <taxon>Dipterocarpaceae</taxon>
        <taxon>Rubroshorea</taxon>
    </lineage>
</organism>
<accession>A0AAV5I991</accession>
<name>A0AAV5I991_9ROSI</name>
<evidence type="ECO:0000313" key="2">
    <source>
        <dbReference type="EMBL" id="GKU95600.1"/>
    </source>
</evidence>
<keyword evidence="3" id="KW-1185">Reference proteome</keyword>
<dbReference type="EMBL" id="BPVZ01000009">
    <property type="protein sequence ID" value="GKU95600.1"/>
    <property type="molecule type" value="Genomic_DNA"/>
</dbReference>
<dbReference type="Pfam" id="PF07797">
    <property type="entry name" value="DUF1639"/>
    <property type="match status" value="1"/>
</dbReference>
<dbReference type="PANTHER" id="PTHR33130:SF40">
    <property type="entry name" value="CHROMOGRANIN (DUF1639)"/>
    <property type="match status" value="1"/>
</dbReference>
<gene>
    <name evidence="2" type="ORF">SLEP1_g8935</name>
</gene>
<protein>
    <submittedName>
        <fullName evidence="2">Uncharacterized protein</fullName>
    </submittedName>
</protein>
<sequence length="244" mass="27592">MATAPVKSHPLHNFSFSLLKWGKHGTATDQRRGSPELESDSEPPRHTRVGSRSARVQRVSFTTKPIGQHRQQQQEDGSVQLEEETQLKNPRQEDAVLPARQRKQAVGDVKEGNETGEEEEEHEEEETAKRPWNLRPRKAETMVTVAVEKQSEIAVTAPKSMRLRGLAENGVGVGEKKEKRKFWIALSREEIEEDVYAMTGSRPARRPKKRPKNVQKQLDSVFPGLWLVGTSADAYRVADSLVKK</sequence>
<dbReference type="InterPro" id="IPR012438">
    <property type="entry name" value="DUF1639"/>
</dbReference>
<feature type="compositionally biased region" description="Polar residues" evidence="1">
    <location>
        <begin position="59"/>
        <end position="77"/>
    </location>
</feature>
<reference evidence="2 3" key="1">
    <citation type="journal article" date="2021" name="Commun. Biol.">
        <title>The genome of Shorea leprosula (Dipterocarpaceae) highlights the ecological relevance of drought in aseasonal tropical rainforests.</title>
        <authorList>
            <person name="Ng K.K.S."/>
            <person name="Kobayashi M.J."/>
            <person name="Fawcett J.A."/>
            <person name="Hatakeyama M."/>
            <person name="Paape T."/>
            <person name="Ng C.H."/>
            <person name="Ang C.C."/>
            <person name="Tnah L.H."/>
            <person name="Lee C.T."/>
            <person name="Nishiyama T."/>
            <person name="Sese J."/>
            <person name="O'Brien M.J."/>
            <person name="Copetti D."/>
            <person name="Mohd Noor M.I."/>
            <person name="Ong R.C."/>
            <person name="Putra M."/>
            <person name="Sireger I.Z."/>
            <person name="Indrioko S."/>
            <person name="Kosugi Y."/>
            <person name="Izuno A."/>
            <person name="Isagi Y."/>
            <person name="Lee S.L."/>
            <person name="Shimizu K.K."/>
        </authorList>
    </citation>
    <scope>NUCLEOTIDE SEQUENCE [LARGE SCALE GENOMIC DNA]</scope>
    <source>
        <strain evidence="2">214</strain>
    </source>
</reference>
<evidence type="ECO:0000256" key="1">
    <source>
        <dbReference type="SAM" id="MobiDB-lite"/>
    </source>
</evidence>